<evidence type="ECO:0000256" key="8">
    <source>
        <dbReference type="ARBA" id="ARBA00022932"/>
    </source>
</evidence>
<evidence type="ECO:0000256" key="5">
    <source>
        <dbReference type="ARBA" id="ARBA00022679"/>
    </source>
</evidence>
<name>A0ABT9W203_9BACI</name>
<dbReference type="Proteomes" id="UP001235840">
    <property type="component" value="Unassembled WGS sequence"/>
</dbReference>
<dbReference type="SMART" id="SM00480">
    <property type="entry name" value="POL3Bc"/>
    <property type="match status" value="1"/>
</dbReference>
<organism evidence="14 15">
    <name type="scientific">Caldalkalibacillus horti</name>
    <dbReference type="NCBI Taxonomy" id="77523"/>
    <lineage>
        <taxon>Bacteria</taxon>
        <taxon>Bacillati</taxon>
        <taxon>Bacillota</taxon>
        <taxon>Bacilli</taxon>
        <taxon>Bacillales</taxon>
        <taxon>Bacillaceae</taxon>
        <taxon>Caldalkalibacillus</taxon>
    </lineage>
</organism>
<gene>
    <name evidence="14" type="ORF">J2S11_003027</name>
</gene>
<keyword evidence="8 10" id="KW-0239">DNA-directed DNA polymerase</keyword>
<evidence type="ECO:0000256" key="2">
    <source>
        <dbReference type="ARBA" id="ARBA00010752"/>
    </source>
</evidence>
<dbReference type="NCBIfam" id="TIGR00663">
    <property type="entry name" value="dnan"/>
    <property type="match status" value="1"/>
</dbReference>
<dbReference type="InterPro" id="IPR022635">
    <property type="entry name" value="DNA_polIII_beta_C"/>
</dbReference>
<feature type="domain" description="DNA polymerase III beta sliding clamp central" evidence="12">
    <location>
        <begin position="137"/>
        <end position="252"/>
    </location>
</feature>
<evidence type="ECO:0000259" key="11">
    <source>
        <dbReference type="Pfam" id="PF00712"/>
    </source>
</evidence>
<evidence type="ECO:0000256" key="4">
    <source>
        <dbReference type="ARBA" id="ARBA00022490"/>
    </source>
</evidence>
<keyword evidence="7 10" id="KW-0235">DNA replication</keyword>
<comment type="subcellular location">
    <subcellularLocation>
        <location evidence="1 10">Cytoplasm</location>
    </subcellularLocation>
</comment>
<dbReference type="Gene3D" id="3.70.10.10">
    <property type="match status" value="1"/>
</dbReference>
<evidence type="ECO:0000256" key="7">
    <source>
        <dbReference type="ARBA" id="ARBA00022705"/>
    </source>
</evidence>
<feature type="domain" description="DNA polymerase III beta sliding clamp C-terminal" evidence="13">
    <location>
        <begin position="255"/>
        <end position="376"/>
    </location>
</feature>
<dbReference type="EMBL" id="JAUSTY010000013">
    <property type="protein sequence ID" value="MDQ0167102.1"/>
    <property type="molecule type" value="Genomic_DNA"/>
</dbReference>
<dbReference type="SUPFAM" id="SSF55979">
    <property type="entry name" value="DNA clamp"/>
    <property type="match status" value="3"/>
</dbReference>
<comment type="caution">
    <text evidence="14">The sequence shown here is derived from an EMBL/GenBank/DDBJ whole genome shotgun (WGS) entry which is preliminary data.</text>
</comment>
<proteinExistence type="inferred from homology"/>
<keyword evidence="15" id="KW-1185">Reference proteome</keyword>
<evidence type="ECO:0000256" key="10">
    <source>
        <dbReference type="PIRNR" id="PIRNR000804"/>
    </source>
</evidence>
<keyword evidence="9" id="KW-0238">DNA-binding</keyword>
<dbReference type="PIRSF" id="PIRSF000804">
    <property type="entry name" value="DNA_pol_III_b"/>
    <property type="match status" value="1"/>
</dbReference>
<accession>A0ABT9W203</accession>
<comment type="function">
    <text evidence="10">Confers DNA tethering and processivity to DNA polymerases and other proteins. Acts as a clamp, forming a ring around DNA (a reaction catalyzed by the clamp-loading complex) which diffuses in an ATP-independent manner freely and bidirectionally along dsDNA. Initially characterized for its ability to contact the catalytic subunit of DNA polymerase III (Pol III), a complex, multichain enzyme responsible for most of the replicative synthesis in bacteria; Pol III exhibits 3'-5' exonuclease proofreading activity. The beta chain is required for initiation of replication as well as for processivity of DNA replication.</text>
</comment>
<sequence length="378" mass="41957">MQIVIQRDYLAQAVGQVSKAVSSRTTIPILTGIKVAATSEEVIFTGSDADISIQASVPVEVEGKEIVKVVKLGTIVLPSKYVTEIVKKLPEPLVEIEVQDNNVTLIRSGSAEFNLNGLNADEYPKLPQIDDEKLLSLSSDLFKSMIRQTSFAVSTQESRPILTGVLWNLEQSELSFVATDSHRVALRKVHVDATEELEIKNVVIPAKSLNELNRILHDEDEVIEIVVSDNQILVKADHILFYSRLLEGTYPDTSRIIPQSSKSQVTVETKQLLQAIERASLLAKDMKHVVKLSTIAGDRIQISSNTPEVGKVVEHIHAQEISGEEVQISFNSRYMIEALKAIDHPEIQIGFTGAMSPFIIRPTENDRILHLVLPVRTY</sequence>
<keyword evidence="4 10" id="KW-0963">Cytoplasm</keyword>
<dbReference type="Pfam" id="PF02767">
    <property type="entry name" value="DNA_pol3_beta_2"/>
    <property type="match status" value="1"/>
</dbReference>
<dbReference type="PANTHER" id="PTHR30478:SF0">
    <property type="entry name" value="BETA SLIDING CLAMP"/>
    <property type="match status" value="1"/>
</dbReference>
<dbReference type="Pfam" id="PF00712">
    <property type="entry name" value="DNA_pol3_beta"/>
    <property type="match status" value="1"/>
</dbReference>
<evidence type="ECO:0000313" key="14">
    <source>
        <dbReference type="EMBL" id="MDQ0167102.1"/>
    </source>
</evidence>
<comment type="similarity">
    <text evidence="2 10">Belongs to the beta sliding clamp family.</text>
</comment>
<dbReference type="Pfam" id="PF02768">
    <property type="entry name" value="DNA_pol3_beta_3"/>
    <property type="match status" value="1"/>
</dbReference>
<dbReference type="PANTHER" id="PTHR30478">
    <property type="entry name" value="DNA POLYMERASE III SUBUNIT BETA"/>
    <property type="match status" value="1"/>
</dbReference>
<reference evidence="14 15" key="1">
    <citation type="submission" date="2023-07" db="EMBL/GenBank/DDBJ databases">
        <title>Genomic Encyclopedia of Type Strains, Phase IV (KMG-IV): sequencing the most valuable type-strain genomes for metagenomic binning, comparative biology and taxonomic classification.</title>
        <authorList>
            <person name="Goeker M."/>
        </authorList>
    </citation>
    <scope>NUCLEOTIDE SEQUENCE [LARGE SCALE GENOMIC DNA]</scope>
    <source>
        <strain evidence="14 15">DSM 12751</strain>
    </source>
</reference>
<dbReference type="InterPro" id="IPR022634">
    <property type="entry name" value="DNA_polIII_beta_N"/>
</dbReference>
<dbReference type="GO" id="GO:0003887">
    <property type="term" value="F:DNA-directed DNA polymerase activity"/>
    <property type="evidence" value="ECO:0007669"/>
    <property type="project" value="UniProtKB-EC"/>
</dbReference>
<feature type="domain" description="DNA polymerase III beta sliding clamp N-terminal" evidence="11">
    <location>
        <begin position="1"/>
        <end position="127"/>
    </location>
</feature>
<dbReference type="InterPro" id="IPR022637">
    <property type="entry name" value="DNA_polIII_beta_cen"/>
</dbReference>
<evidence type="ECO:0000259" key="13">
    <source>
        <dbReference type="Pfam" id="PF02768"/>
    </source>
</evidence>
<keyword evidence="5 10" id="KW-0808">Transferase</keyword>
<evidence type="ECO:0000313" key="15">
    <source>
        <dbReference type="Proteomes" id="UP001235840"/>
    </source>
</evidence>
<protein>
    <recommendedName>
        <fullName evidence="3 10">Beta sliding clamp</fullName>
    </recommendedName>
</protein>
<evidence type="ECO:0000256" key="6">
    <source>
        <dbReference type="ARBA" id="ARBA00022695"/>
    </source>
</evidence>
<dbReference type="InterPro" id="IPR001001">
    <property type="entry name" value="DNA_polIII_beta"/>
</dbReference>
<comment type="subunit">
    <text evidence="10">Forms a ring-shaped head-to-tail homodimer around DNA.</text>
</comment>
<dbReference type="InterPro" id="IPR046938">
    <property type="entry name" value="DNA_clamp_sf"/>
</dbReference>
<dbReference type="CDD" id="cd00140">
    <property type="entry name" value="beta_clamp"/>
    <property type="match status" value="1"/>
</dbReference>
<dbReference type="Gene3D" id="3.10.150.10">
    <property type="entry name" value="DNA Polymerase III, subunit A, domain 2"/>
    <property type="match status" value="1"/>
</dbReference>
<evidence type="ECO:0000259" key="12">
    <source>
        <dbReference type="Pfam" id="PF02767"/>
    </source>
</evidence>
<evidence type="ECO:0000256" key="1">
    <source>
        <dbReference type="ARBA" id="ARBA00004496"/>
    </source>
</evidence>
<dbReference type="RefSeq" id="WP_307395828.1">
    <property type="nucleotide sequence ID" value="NZ_BAAADK010000046.1"/>
</dbReference>
<evidence type="ECO:0000256" key="3">
    <source>
        <dbReference type="ARBA" id="ARBA00021035"/>
    </source>
</evidence>
<evidence type="ECO:0000256" key="9">
    <source>
        <dbReference type="ARBA" id="ARBA00023125"/>
    </source>
</evidence>
<keyword evidence="6 10" id="KW-0548">Nucleotidyltransferase</keyword>